<protein>
    <recommendedName>
        <fullName evidence="4">Hapless 8</fullName>
    </recommendedName>
</protein>
<dbReference type="Gene3D" id="3.30.160.60">
    <property type="entry name" value="Classic Zinc Finger"/>
    <property type="match status" value="1"/>
</dbReference>
<organism evidence="2 3">
    <name type="scientific">Kalanchoe fedtschenkoi</name>
    <name type="common">Lavender scallops</name>
    <name type="synonym">South American air plant</name>
    <dbReference type="NCBI Taxonomy" id="63787"/>
    <lineage>
        <taxon>Eukaryota</taxon>
        <taxon>Viridiplantae</taxon>
        <taxon>Streptophyta</taxon>
        <taxon>Embryophyta</taxon>
        <taxon>Tracheophyta</taxon>
        <taxon>Spermatophyta</taxon>
        <taxon>Magnoliopsida</taxon>
        <taxon>eudicotyledons</taxon>
        <taxon>Gunneridae</taxon>
        <taxon>Pentapetalae</taxon>
        <taxon>Saxifragales</taxon>
        <taxon>Crassulaceae</taxon>
        <taxon>Kalanchoe</taxon>
    </lineage>
</organism>
<feature type="region of interest" description="Disordered" evidence="1">
    <location>
        <begin position="739"/>
        <end position="776"/>
    </location>
</feature>
<dbReference type="EnsemblPlants" id="Kaladp0051s0106.3.v1.1">
    <property type="protein sequence ID" value="Kaladp0051s0106.3.v1.1"/>
    <property type="gene ID" value="Kaladp0051s0106.v1.1"/>
</dbReference>
<dbReference type="Gramene" id="Kaladp0051s0106.4.v1.1">
    <property type="protein sequence ID" value="Kaladp0051s0106.4.v1.1"/>
    <property type="gene ID" value="Kaladp0051s0106.v1.1"/>
</dbReference>
<name>A0A7N0ZXY7_KALFE</name>
<dbReference type="EnsemblPlants" id="Kaladp0051s0106.4.v1.1">
    <property type="protein sequence ID" value="Kaladp0051s0106.4.v1.1"/>
    <property type="gene ID" value="Kaladp0051s0106.v1.1"/>
</dbReference>
<sequence>MLSYASNPSDPPKSIGKSTVQHNSSDGNITGDNPLPEVEQHQLIASSADVHNFSIREFVLAARSKDIGTNWPFPDKHLRLCLKHGVKDLLPPFQSKTLKRKQLSPICLEKTSSAENGILTKTPDEEPSHGLTVYTSDDVALTKKITVDHLDVNFDKSDKDSDLPSSVTSNSQAYPSSSGGTFKHHKVARSFAKNSTKKCKLIVKFGSPSVPSSNEEIMPHKTYLSESPASKVCPVCKTFSSSSNTTLNAHIDQCLSLEATSEGMADSKTGAKCKVKARKMRSMVDIYETALVCTIEDLDRRNGSSWATDLSLPDQNDGLTSVQGNKKIITPATEPDKEYNADGGVYIDANGRKVRILSKMDSFSSVVAAKADHKSKMPQMSKRLSNSKEKHRGTSKYHKLAVSNKKLSAPKMYLPEVSRSRSPSNDTLLSKDKSQYQVRGPQETDEQETFRDRGTHRHYGQKLCNVKHTNVKSQTPRSGSFGVEKSSSHVVSTSATCLSENVKKMKSSDDIRITTNRCLGVKRTGLSMSKDDRNFSTDANGHKRPKKTIECITESTYVGKNFTWKPLKQVTRPGKEIEENLRSPVKIADGTMNAHRFLQKSARLPRNNTSSLGQLSVHGTEIWKKTICSTNKEDHVQIEDEDEDEDTDNDEDVATWQCDSQQLVTDESRLNESWQDRGATRRVRKEVALNVSVNTSDDFADNLGVEHGLSDIQTDPCMNLTAERTMGSFIRSMNAGIQKRADSHDYQSTSPEPSKDSSTGPPKSGPRPADPVLDNGDCTLAIMESESNAAPGNTFSDIDPIPIPGPPGSFLPSPGHAETEDYQGNSSLTASLISSHEQEDIISLDSPNSAASSVSNLAAEMSEKVAEKSASTGNHAIATSSLLGFPIPSSEVSMEKVPVIPRAMKVGAPCSKFGVQQSFVKPQESIPPCCCSRRERVSRGSVVDYQESQLLRRRTMSAVILPPQENISCSLNTAPSYSCAGSDIYSLSSSSSFRAEAIPLLETPAGFASPKYPDTVNANKFHSNGDSESASPSAVLRLMGKNLMVAKNDEDLSGPVGDAANTRMLSRKTASPSKAPNSSYFSQYQKAPPPDPSMVSPSYSDMRHNFDFRIPSGTWGQINFPRPELTNHSQAVLTGLHGMRGNRGVPAPLDLKWPIQPKSGFDMVTDQMNNGAPAAIDFRRRVTIVDDDAASEISALKNGATFSHGLKGTGVSMAAEHAQSRLAYPGLSSAPVYMQQGPRNTCFPLPFSDRSSVNPPQVNISQNGPYVLQGGPYMTSSQSVHPKSGLFYSPGLP</sequence>
<accession>A0A7N0ZXY7</accession>
<dbReference type="PANTHER" id="PTHR35767">
    <property type="entry name" value="HAPLESS PROTEIN"/>
    <property type="match status" value="1"/>
</dbReference>
<feature type="compositionally biased region" description="Basic residues" evidence="1">
    <location>
        <begin position="389"/>
        <end position="399"/>
    </location>
</feature>
<feature type="compositionally biased region" description="Polar residues" evidence="1">
    <location>
        <begin position="467"/>
        <end position="478"/>
    </location>
</feature>
<feature type="compositionally biased region" description="Polar residues" evidence="1">
    <location>
        <begin position="167"/>
        <end position="180"/>
    </location>
</feature>
<keyword evidence="3" id="KW-1185">Reference proteome</keyword>
<evidence type="ECO:0000313" key="2">
    <source>
        <dbReference type="EnsemblPlants" id="Kaladp0051s0106.5.v1.1"/>
    </source>
</evidence>
<feature type="compositionally biased region" description="Polar residues" evidence="1">
    <location>
        <begin position="746"/>
        <end position="761"/>
    </location>
</feature>
<feature type="region of interest" description="Disordered" evidence="1">
    <location>
        <begin position="370"/>
        <end position="485"/>
    </location>
</feature>
<dbReference type="EnsemblPlants" id="Kaladp0051s0106.5.v1.1">
    <property type="protein sequence ID" value="Kaladp0051s0106.5.v1.1"/>
    <property type="gene ID" value="Kaladp0051s0106.v1.1"/>
</dbReference>
<feature type="region of interest" description="Disordered" evidence="1">
    <location>
        <begin position="157"/>
        <end position="181"/>
    </location>
</feature>
<dbReference type="EnsemblPlants" id="Kaladp0051s0106.1.v1.1">
    <property type="protein sequence ID" value="Kaladp0051s0106.1.v1.1"/>
    <property type="gene ID" value="Kaladp0051s0106.v1.1"/>
</dbReference>
<evidence type="ECO:0000313" key="3">
    <source>
        <dbReference type="Proteomes" id="UP000594263"/>
    </source>
</evidence>
<dbReference type="Proteomes" id="UP000594263">
    <property type="component" value="Unplaced"/>
</dbReference>
<evidence type="ECO:0008006" key="4">
    <source>
        <dbReference type="Google" id="ProtNLM"/>
    </source>
</evidence>
<dbReference type="OMA" id="RMQNGAN"/>
<feature type="compositionally biased region" description="Polar residues" evidence="1">
    <location>
        <begin position="16"/>
        <end position="31"/>
    </location>
</feature>
<dbReference type="PANTHER" id="PTHR35767:SF1">
    <property type="entry name" value="HAPLESS PROTEIN"/>
    <property type="match status" value="1"/>
</dbReference>
<feature type="region of interest" description="Disordered" evidence="1">
    <location>
        <begin position="789"/>
        <end position="824"/>
    </location>
</feature>
<proteinExistence type="predicted"/>
<feature type="compositionally biased region" description="Polar residues" evidence="1">
    <location>
        <begin position="1068"/>
        <end position="1085"/>
    </location>
</feature>
<dbReference type="Gramene" id="Kaladp0051s0106.3.v1.1">
    <property type="protein sequence ID" value="Kaladp0051s0106.3.v1.1"/>
    <property type="gene ID" value="Kaladp0051s0106.v1.1"/>
</dbReference>
<feature type="region of interest" description="Disordered" evidence="1">
    <location>
        <begin position="1"/>
        <end position="35"/>
    </location>
</feature>
<evidence type="ECO:0000256" key="1">
    <source>
        <dbReference type="SAM" id="MobiDB-lite"/>
    </source>
</evidence>
<dbReference type="Gramene" id="Kaladp0051s0106.1.v1.1">
    <property type="protein sequence ID" value="Kaladp0051s0106.1.v1.1"/>
    <property type="gene ID" value="Kaladp0051s0106.v1.1"/>
</dbReference>
<feature type="region of interest" description="Disordered" evidence="1">
    <location>
        <begin position="1054"/>
        <end position="1098"/>
    </location>
</feature>
<dbReference type="Gramene" id="Kaladp0051s0106.5.v1.1">
    <property type="protein sequence ID" value="Kaladp0051s0106.5.v1.1"/>
    <property type="gene ID" value="Kaladp0051s0106.v1.1"/>
</dbReference>
<dbReference type="EnsemblPlants" id="Kaladp0051s0106.2.v1.1">
    <property type="protein sequence ID" value="Kaladp0051s0106.2.v1.1"/>
    <property type="gene ID" value="Kaladp0051s0106.v1.1"/>
</dbReference>
<dbReference type="Gramene" id="Kaladp0051s0106.2.v1.1">
    <property type="protein sequence ID" value="Kaladp0051s0106.2.v1.1"/>
    <property type="gene ID" value="Kaladp0051s0106.v1.1"/>
</dbReference>
<reference evidence="2" key="1">
    <citation type="submission" date="2021-01" db="UniProtKB">
        <authorList>
            <consortium name="EnsemblPlants"/>
        </authorList>
    </citation>
    <scope>IDENTIFICATION</scope>
</reference>